<feature type="compositionally biased region" description="Polar residues" evidence="1">
    <location>
        <begin position="1"/>
        <end position="16"/>
    </location>
</feature>
<name>A0A224YAI6_9ACAR</name>
<reference evidence="2" key="1">
    <citation type="journal article" date="2017" name="Parasit. Vectors">
        <title>Sialotranscriptomics of Rhipicephalus zambeziensis reveals intricate expression profiles of secretory proteins and suggests tight temporal transcriptional regulation during blood-feeding.</title>
        <authorList>
            <person name="de Castro M.H."/>
            <person name="de Klerk D."/>
            <person name="Pienaar R."/>
            <person name="Rees D.J.G."/>
            <person name="Mans B.J."/>
        </authorList>
    </citation>
    <scope>NUCLEOTIDE SEQUENCE</scope>
    <source>
        <tissue evidence="2">Salivary glands</tissue>
    </source>
</reference>
<protein>
    <submittedName>
        <fullName evidence="2">Uncharacterized protein</fullName>
    </submittedName>
</protein>
<evidence type="ECO:0000313" key="2">
    <source>
        <dbReference type="EMBL" id="MAA13895.1"/>
    </source>
</evidence>
<accession>A0A224YAI6</accession>
<proteinExistence type="predicted"/>
<organism evidence="2">
    <name type="scientific">Rhipicephalus zambeziensis</name>
    <dbReference type="NCBI Taxonomy" id="60191"/>
    <lineage>
        <taxon>Eukaryota</taxon>
        <taxon>Metazoa</taxon>
        <taxon>Ecdysozoa</taxon>
        <taxon>Arthropoda</taxon>
        <taxon>Chelicerata</taxon>
        <taxon>Arachnida</taxon>
        <taxon>Acari</taxon>
        <taxon>Parasitiformes</taxon>
        <taxon>Ixodida</taxon>
        <taxon>Ixodoidea</taxon>
        <taxon>Ixodidae</taxon>
        <taxon>Rhipicephalinae</taxon>
        <taxon>Rhipicephalus</taxon>
        <taxon>Rhipicephalus</taxon>
    </lineage>
</organism>
<dbReference type="EMBL" id="GFPF01002749">
    <property type="protein sequence ID" value="MAA13895.1"/>
    <property type="molecule type" value="Transcribed_RNA"/>
</dbReference>
<dbReference type="AlphaFoldDB" id="A0A224YAI6"/>
<sequence>MGSTKDSVSQRPSQKSVAFAKDNAAKSRLSLGENVVSPKEVGPSGSHASTAKTARESPSFTETSGTWTPVVRPALLPKPVCKQFFDTCIIRAQRGTSKNRAIVAKGEHTYARCDDELFKCTADAIERKILVTKRKAEIYYKDAQRMRAEVKRNKKLLAQLNDMRHSVNLPSVGVGILKTKRVSSFTAS</sequence>
<feature type="region of interest" description="Disordered" evidence="1">
    <location>
        <begin position="1"/>
        <end position="65"/>
    </location>
</feature>
<feature type="compositionally biased region" description="Polar residues" evidence="1">
    <location>
        <begin position="46"/>
        <end position="65"/>
    </location>
</feature>
<evidence type="ECO:0000256" key="1">
    <source>
        <dbReference type="SAM" id="MobiDB-lite"/>
    </source>
</evidence>